<comment type="caution">
    <text evidence="2">The sequence shown here is derived from an EMBL/GenBank/DDBJ whole genome shotgun (WGS) entry which is preliminary data.</text>
</comment>
<evidence type="ECO:0000313" key="2">
    <source>
        <dbReference type="EMBL" id="TAJ45556.1"/>
    </source>
</evidence>
<feature type="region of interest" description="Disordered" evidence="1">
    <location>
        <begin position="86"/>
        <end position="149"/>
    </location>
</feature>
<feature type="compositionally biased region" description="Low complexity" evidence="1">
    <location>
        <begin position="116"/>
        <end position="140"/>
    </location>
</feature>
<dbReference type="AlphaFoldDB" id="A0A483CV71"/>
<sequence>MKENHAGPPGEGGGNERCGSPHEPLCATTGSGTAARDETSTAGPVPLYLLPIALSTEIRRFGGTIREVLIRRGGRHMYAITIRRRRSRRWAGSSSRSACSRRPRGSPITRPGGSCTATTTAARAPLRLRPGGLPPVGVRGADLDRSRPA</sequence>
<gene>
    <name evidence="2" type="ORF">CUJ86_02185</name>
</gene>
<reference evidence="2 3" key="1">
    <citation type="submission" date="2017-11" db="EMBL/GenBank/DDBJ databases">
        <title>Isolation and Characterization of Methanofollis Species from Methane Seep Offshore SW Taiwan.</title>
        <authorList>
            <person name="Teng N.-H."/>
            <person name="Lai M.-C."/>
            <person name="Chen S.-C."/>
        </authorList>
    </citation>
    <scope>NUCLEOTIDE SEQUENCE [LARGE SCALE GENOMIC DNA]</scope>
    <source>
        <strain evidence="2 3">FWC-SCC2</strain>
    </source>
</reference>
<dbReference type="Proteomes" id="UP000292580">
    <property type="component" value="Unassembled WGS sequence"/>
</dbReference>
<evidence type="ECO:0000256" key="1">
    <source>
        <dbReference type="SAM" id="MobiDB-lite"/>
    </source>
</evidence>
<protein>
    <submittedName>
        <fullName evidence="2">Uncharacterized protein</fullName>
    </submittedName>
</protein>
<keyword evidence="3" id="KW-1185">Reference proteome</keyword>
<evidence type="ECO:0000313" key="3">
    <source>
        <dbReference type="Proteomes" id="UP000292580"/>
    </source>
</evidence>
<feature type="region of interest" description="Disordered" evidence="1">
    <location>
        <begin position="1"/>
        <end position="41"/>
    </location>
</feature>
<name>A0A483CV71_9EURY</name>
<proteinExistence type="predicted"/>
<dbReference type="EMBL" id="PGCL01000001">
    <property type="protein sequence ID" value="TAJ45556.1"/>
    <property type="molecule type" value="Genomic_DNA"/>
</dbReference>
<accession>A0A483CV71</accession>
<organism evidence="2 3">
    <name type="scientific">Methanofollis fontis</name>
    <dbReference type="NCBI Taxonomy" id="2052832"/>
    <lineage>
        <taxon>Archaea</taxon>
        <taxon>Methanobacteriati</taxon>
        <taxon>Methanobacteriota</taxon>
        <taxon>Stenosarchaea group</taxon>
        <taxon>Methanomicrobia</taxon>
        <taxon>Methanomicrobiales</taxon>
        <taxon>Methanomicrobiaceae</taxon>
        <taxon>Methanofollis</taxon>
    </lineage>
</organism>